<evidence type="ECO:0008006" key="4">
    <source>
        <dbReference type="Google" id="ProtNLM"/>
    </source>
</evidence>
<feature type="chain" id="PRO_5010173305" description="Tetratricopeptide repeat-containing protein" evidence="1">
    <location>
        <begin position="23"/>
        <end position="791"/>
    </location>
</feature>
<evidence type="ECO:0000256" key="1">
    <source>
        <dbReference type="SAM" id="SignalP"/>
    </source>
</evidence>
<gene>
    <name evidence="2" type="ORF">A7E75_00685</name>
</gene>
<dbReference type="Gene3D" id="1.25.40.10">
    <property type="entry name" value="Tetratricopeptide repeat domain"/>
    <property type="match status" value="3"/>
</dbReference>
<dbReference type="EMBL" id="CP015518">
    <property type="protein sequence ID" value="APG23703.1"/>
    <property type="molecule type" value="Genomic_DNA"/>
</dbReference>
<dbReference type="AlphaFoldDB" id="A0A1L3GCN8"/>
<reference evidence="2 3" key="1">
    <citation type="journal article" date="2017" name="Genome Announc.">
        <title>Complete Genome Sequences of Two Acetylene-Fermenting Pelobacter acetylenicus Strains.</title>
        <authorList>
            <person name="Sutton J.M."/>
            <person name="Baesman S.M."/>
            <person name="Fierst J.L."/>
            <person name="Poret-Peterson A.T."/>
            <person name="Oremland R.S."/>
            <person name="Dunlap D.S."/>
            <person name="Akob D.M."/>
        </authorList>
    </citation>
    <scope>NUCLEOTIDE SEQUENCE [LARGE SCALE GENOMIC DNA]</scope>
    <source>
        <strain evidence="2 3">DSM 3247</strain>
    </source>
</reference>
<protein>
    <recommendedName>
        <fullName evidence="4">Tetratricopeptide repeat-containing protein</fullName>
    </recommendedName>
</protein>
<organism evidence="2 3">
    <name type="scientific">Syntrophotalea acetylenica</name>
    <name type="common">Pelobacter acetylenicus</name>
    <dbReference type="NCBI Taxonomy" id="29542"/>
    <lineage>
        <taxon>Bacteria</taxon>
        <taxon>Pseudomonadati</taxon>
        <taxon>Thermodesulfobacteriota</taxon>
        <taxon>Desulfuromonadia</taxon>
        <taxon>Desulfuromonadales</taxon>
        <taxon>Syntrophotaleaceae</taxon>
        <taxon>Syntrophotalea</taxon>
    </lineage>
</organism>
<dbReference type="STRING" id="29542.A6070_09295"/>
<dbReference type="SUPFAM" id="SSF48452">
    <property type="entry name" value="TPR-like"/>
    <property type="match status" value="2"/>
</dbReference>
<dbReference type="RefSeq" id="WP_072285512.1">
    <property type="nucleotide sequence ID" value="NZ_CP015455.1"/>
</dbReference>
<feature type="signal peptide" evidence="1">
    <location>
        <begin position="1"/>
        <end position="22"/>
    </location>
</feature>
<dbReference type="InterPro" id="IPR011990">
    <property type="entry name" value="TPR-like_helical_dom_sf"/>
</dbReference>
<dbReference type="Proteomes" id="UP000182264">
    <property type="component" value="Chromosome"/>
</dbReference>
<evidence type="ECO:0000313" key="2">
    <source>
        <dbReference type="EMBL" id="APG23703.1"/>
    </source>
</evidence>
<dbReference type="KEGG" id="pace:A6070_09295"/>
<keyword evidence="1" id="KW-0732">Signal</keyword>
<sequence length="791" mass="88721">MAKRQLLITLIICIVTALPAAAAGDYVLQSMERTDEFDQSRLLFGFSKLPGFQLKTSGQRVDLLLHQTSVAASLKTLPEDDKIVRVLFAGKPQELLVSILLRKIPAQVSATRSATTGQITLDIRWRPDDKHRPAIAFQLSGMPAAHQTLQGIATLQQSSAYAGHWKDFFRTFATPLEISIPLRATLPPLPPLAANPVDNSLNQLLQMANAGHWQALAKKLQNSPASPSHPRLLLHAETLLRTGQPRQALRVLEKQGAHRPGDHEPLADRATYLQAVAEARCGLPYQARCTLSLLLERKPGESHLTPQARLLQAELLLTIGRCKEACGILEEPVQKWPVALQRPVQWRRAQALAATGRTGQAEQLFRRLFSRSDHWAKYADIRYHAGLASLKSGQYRQAGNLFTLLEKQLRTPTGRGKALFYAARAAYLDNDLKTALVILEQLRDNFEGSEPGFRAWLALLDHRMASDRNPDFLQTARDYATIARHAPLRPLREEAALKQALVHYLHRQPEKAARLLQGFLRNFAGGPLRKEATALLSEILPRLIENLIRNGQDMKAVTLVEENRELLIDGNLSWPFLPALAQAYRRLGLWEKACKSYYFMIDRGPAGSQDEAAYLPLVQLLIDRGQYAMAASLAERYLQKFSHGKQRDKLFELQLAALEQSKRLDEAAALLKQARQPLTETIALQGARIHWKRGASQDIIDQPPLLDHTADGQLLRAEALFHAAHEAEAYPLYEGLRQHEEYAEQATYRCAQIKLRTGERRLALKLFARLTENGNNSFWARLARDAIAAQK</sequence>
<name>A0A1L3GCN8_SYNAC</name>
<dbReference type="OrthoDB" id="5428062at2"/>
<proteinExistence type="predicted"/>
<accession>A0A1L3GCN8</accession>
<keyword evidence="3" id="KW-1185">Reference proteome</keyword>
<evidence type="ECO:0000313" key="3">
    <source>
        <dbReference type="Proteomes" id="UP000182264"/>
    </source>
</evidence>